<reference evidence="1 2" key="1">
    <citation type="submission" date="2016-10" db="EMBL/GenBank/DDBJ databases">
        <authorList>
            <person name="de Groot N.N."/>
        </authorList>
    </citation>
    <scope>NUCLEOTIDE SEQUENCE [LARGE SCALE GENOMIC DNA]</scope>
    <source>
        <strain evidence="1 2">Nl7</strain>
    </source>
</reference>
<sequence length="34" mass="3846">MAKTKAVPKKADEMKQMAVLEKHMTALRTLNPAY</sequence>
<evidence type="ECO:0000313" key="1">
    <source>
        <dbReference type="EMBL" id="SET13325.1"/>
    </source>
</evidence>
<dbReference type="EMBL" id="FOHI01000003">
    <property type="protein sequence ID" value="SET13325.1"/>
    <property type="molecule type" value="Genomic_DNA"/>
</dbReference>
<proteinExistence type="predicted"/>
<gene>
    <name evidence="1" type="ORF">SAMN05216412_103241</name>
</gene>
<organism evidence="1 2">
    <name type="scientific">Nitrosospira multiformis</name>
    <dbReference type="NCBI Taxonomy" id="1231"/>
    <lineage>
        <taxon>Bacteria</taxon>
        <taxon>Pseudomonadati</taxon>
        <taxon>Pseudomonadota</taxon>
        <taxon>Betaproteobacteria</taxon>
        <taxon>Nitrosomonadales</taxon>
        <taxon>Nitrosomonadaceae</taxon>
        <taxon>Nitrosospira</taxon>
    </lineage>
</organism>
<evidence type="ECO:0000313" key="2">
    <source>
        <dbReference type="Proteomes" id="UP000183339"/>
    </source>
</evidence>
<dbReference type="Proteomes" id="UP000183339">
    <property type="component" value="Unassembled WGS sequence"/>
</dbReference>
<name>A0A1I0C1T2_9PROT</name>
<dbReference type="AlphaFoldDB" id="A0A1I0C1T2"/>
<protein>
    <submittedName>
        <fullName evidence="1">Uncharacterized protein</fullName>
    </submittedName>
</protein>
<accession>A0A1I0C1T2</accession>